<dbReference type="Proteomes" id="UP000094580">
    <property type="component" value="Unassembled WGS sequence"/>
</dbReference>
<evidence type="ECO:0000313" key="1">
    <source>
        <dbReference type="EMBL" id="ODG93721.1"/>
    </source>
</evidence>
<gene>
    <name evidence="1" type="ORF">BED47_00695</name>
</gene>
<dbReference type="RefSeq" id="WP_069031906.1">
    <property type="nucleotide sequence ID" value="NZ_MDKC01000001.1"/>
</dbReference>
<keyword evidence="2" id="KW-1185">Reference proteome</keyword>
<accession>A0ABX2ZVB1</accession>
<protein>
    <submittedName>
        <fullName evidence="1">Uncharacterized protein</fullName>
    </submittedName>
</protein>
<proteinExistence type="predicted"/>
<dbReference type="EMBL" id="MDKC01000001">
    <property type="protein sequence ID" value="ODG93721.1"/>
    <property type="molecule type" value="Genomic_DNA"/>
</dbReference>
<name>A0ABX2ZVB1_9BACI</name>
<sequence>MTILTKNFNDELFVRGYNSFANTKSKFHLDEDEFYIYSILFTRQYFFGTIHGSIETSIDMINQYSPIKFIQNDTKNRSKIKSIVQSLINKEVFILQNNIEDLKNHTLLFLTINDMELSNDGVAEDKQNTDEDKFQNFTKIPFSKLTTFESTRDLYIYYVVSKFNEFKFSYESWANLIGVKIRSAIAIIDDAISRGIIYKKVGDYTEKLVGNQKQQDINTYSIHPFNEQQKGIQTLKVESEEVNVKVVESVEVKVETEITVRPKQRGFGTERPQQDTTKDITDMLAIGIDPNEPVESYPVEDNFSGYDPNFTDILNAESPYEFMDEEISNNNIRYFAKQNGKIVPFGKVDKETDKKQRSLIDITQFVENEHLIKEGR</sequence>
<comment type="caution">
    <text evidence="1">The sequence shown here is derived from an EMBL/GenBank/DDBJ whole genome shotgun (WGS) entry which is preliminary data.</text>
</comment>
<reference evidence="1 2" key="1">
    <citation type="submission" date="2016-07" db="EMBL/GenBank/DDBJ databases">
        <authorList>
            <person name="Townsley L."/>
            <person name="Shank E.A."/>
        </authorList>
    </citation>
    <scope>NUCLEOTIDE SEQUENCE [LARGE SCALE GENOMIC DNA]</scope>
    <source>
        <strain evidence="1 2">CH01</strain>
    </source>
</reference>
<evidence type="ECO:0000313" key="2">
    <source>
        <dbReference type="Proteomes" id="UP000094580"/>
    </source>
</evidence>
<organism evidence="1 2">
    <name type="scientific">Gottfriedia luciferensis</name>
    <dbReference type="NCBI Taxonomy" id="178774"/>
    <lineage>
        <taxon>Bacteria</taxon>
        <taxon>Bacillati</taxon>
        <taxon>Bacillota</taxon>
        <taxon>Bacilli</taxon>
        <taxon>Bacillales</taxon>
        <taxon>Bacillaceae</taxon>
        <taxon>Gottfriedia</taxon>
    </lineage>
</organism>